<keyword evidence="4 7" id="KW-0862">Zinc</keyword>
<evidence type="ECO:0000256" key="8">
    <source>
        <dbReference type="SAM" id="MobiDB-lite"/>
    </source>
</evidence>
<evidence type="ECO:0000313" key="11">
    <source>
        <dbReference type="Proteomes" id="UP001150569"/>
    </source>
</evidence>
<dbReference type="OrthoDB" id="8062037at2759"/>
<comment type="subcellular location">
    <subcellularLocation>
        <location evidence="1">Nucleus</location>
    </subcellularLocation>
</comment>
<keyword evidence="11" id="KW-1185">Reference proteome</keyword>
<keyword evidence="2 7" id="KW-0479">Metal-binding</keyword>
<dbReference type="PANTHER" id="PTHR24215:SF35">
    <property type="entry name" value="MUSCLE LIM PROTEIN MLP84B"/>
    <property type="match status" value="1"/>
</dbReference>
<gene>
    <name evidence="10" type="ORF">IWQ60_006912</name>
</gene>
<evidence type="ECO:0000256" key="5">
    <source>
        <dbReference type="ARBA" id="ARBA00023038"/>
    </source>
</evidence>
<proteinExistence type="predicted"/>
<evidence type="ECO:0000313" key="10">
    <source>
        <dbReference type="EMBL" id="KAJ1920872.1"/>
    </source>
</evidence>
<feature type="compositionally biased region" description="Polar residues" evidence="8">
    <location>
        <begin position="78"/>
        <end position="90"/>
    </location>
</feature>
<dbReference type="GO" id="GO:0030036">
    <property type="term" value="P:actin cytoskeleton organization"/>
    <property type="evidence" value="ECO:0007669"/>
    <property type="project" value="TreeGrafter"/>
</dbReference>
<feature type="compositionally biased region" description="Low complexity" evidence="8">
    <location>
        <begin position="92"/>
        <end position="111"/>
    </location>
</feature>
<dbReference type="PROSITE" id="PS00478">
    <property type="entry name" value="LIM_DOMAIN_1"/>
    <property type="match status" value="1"/>
</dbReference>
<keyword evidence="3" id="KW-0677">Repeat</keyword>
<dbReference type="EMBL" id="JANBPT010000433">
    <property type="protein sequence ID" value="KAJ1920872.1"/>
    <property type="molecule type" value="Genomic_DNA"/>
</dbReference>
<keyword evidence="6" id="KW-0539">Nucleus</keyword>
<dbReference type="GO" id="GO:0046872">
    <property type="term" value="F:metal ion binding"/>
    <property type="evidence" value="ECO:0007669"/>
    <property type="project" value="UniProtKB-KW"/>
</dbReference>
<accession>A0A9W8A1B1</accession>
<evidence type="ECO:0000256" key="3">
    <source>
        <dbReference type="ARBA" id="ARBA00022737"/>
    </source>
</evidence>
<dbReference type="PANTHER" id="PTHR24215">
    <property type="entry name" value="RHO-GTPASE-ACTIVATING PROTEIN LRG1"/>
    <property type="match status" value="1"/>
</dbReference>
<evidence type="ECO:0000256" key="1">
    <source>
        <dbReference type="ARBA" id="ARBA00004123"/>
    </source>
</evidence>
<dbReference type="SUPFAM" id="SSF57716">
    <property type="entry name" value="Glucocorticoid receptor-like (DNA-binding domain)"/>
    <property type="match status" value="3"/>
</dbReference>
<dbReference type="FunFam" id="2.10.110.10:FF:000001">
    <property type="entry name" value="Cysteine and glycine-rich protein 1"/>
    <property type="match status" value="1"/>
</dbReference>
<protein>
    <recommendedName>
        <fullName evidence="9">LIM zinc-binding domain-containing protein</fullName>
    </recommendedName>
</protein>
<dbReference type="InterPro" id="IPR001781">
    <property type="entry name" value="Znf_LIM"/>
</dbReference>
<evidence type="ECO:0000256" key="4">
    <source>
        <dbReference type="ARBA" id="ARBA00022833"/>
    </source>
</evidence>
<evidence type="ECO:0000259" key="9">
    <source>
        <dbReference type="PROSITE" id="PS50023"/>
    </source>
</evidence>
<sequence length="288" mass="30304">MRFPSAPKCPRCQKSVYVAEQCHTRLDASRLLDREGEAYCQMCYNKLFGPRGFKLSGGTGEVSAAVSETRVASEIRSRSNSHAFTASPGLNRSPSVPLTPSRTPPTLSGPTFASWGYRQPGMATPEELPKVSAPASPTTPASADERRSPSPPASVAPSAAGPTPTLSVPLFGPRSVGSTSPGGIRLATGGRSAGTSYVPRKLNLAVHNDVCAKCRKTVYAAEAVSGVGKKYHRACFKCTECNCSLSASNLTENDNLPYCKRCHAKLFGPKGYGFAGGAAFLTPEGSVR</sequence>
<comment type="caution">
    <text evidence="10">The sequence shown here is derived from an EMBL/GenBank/DDBJ whole genome shotgun (WGS) entry which is preliminary data.</text>
</comment>
<dbReference type="SMART" id="SM00132">
    <property type="entry name" value="LIM"/>
    <property type="match status" value="1"/>
</dbReference>
<dbReference type="CDD" id="cd09326">
    <property type="entry name" value="LIM_CRP_like"/>
    <property type="match status" value="1"/>
</dbReference>
<dbReference type="GO" id="GO:0005634">
    <property type="term" value="C:nucleus"/>
    <property type="evidence" value="ECO:0007669"/>
    <property type="project" value="UniProtKB-SubCell"/>
</dbReference>
<evidence type="ECO:0000256" key="2">
    <source>
        <dbReference type="ARBA" id="ARBA00022723"/>
    </source>
</evidence>
<dbReference type="Pfam" id="PF00412">
    <property type="entry name" value="LIM"/>
    <property type="match status" value="1"/>
</dbReference>
<dbReference type="PROSITE" id="PS50023">
    <property type="entry name" value="LIM_DOMAIN_2"/>
    <property type="match status" value="1"/>
</dbReference>
<name>A0A9W8A1B1_9FUNG</name>
<feature type="region of interest" description="Disordered" evidence="8">
    <location>
        <begin position="76"/>
        <end position="187"/>
    </location>
</feature>
<dbReference type="Proteomes" id="UP001150569">
    <property type="component" value="Unassembled WGS sequence"/>
</dbReference>
<keyword evidence="5 7" id="KW-0440">LIM domain</keyword>
<feature type="domain" description="LIM zinc-binding" evidence="9">
    <location>
        <begin position="209"/>
        <end position="269"/>
    </location>
</feature>
<dbReference type="AlphaFoldDB" id="A0A9W8A1B1"/>
<feature type="compositionally biased region" description="Low complexity" evidence="8">
    <location>
        <begin position="132"/>
        <end position="142"/>
    </location>
</feature>
<organism evidence="10 11">
    <name type="scientific">Tieghemiomyces parasiticus</name>
    <dbReference type="NCBI Taxonomy" id="78921"/>
    <lineage>
        <taxon>Eukaryota</taxon>
        <taxon>Fungi</taxon>
        <taxon>Fungi incertae sedis</taxon>
        <taxon>Zoopagomycota</taxon>
        <taxon>Kickxellomycotina</taxon>
        <taxon>Dimargaritomycetes</taxon>
        <taxon>Dimargaritales</taxon>
        <taxon>Dimargaritaceae</taxon>
        <taxon>Tieghemiomyces</taxon>
    </lineage>
</organism>
<dbReference type="GO" id="GO:0005737">
    <property type="term" value="C:cytoplasm"/>
    <property type="evidence" value="ECO:0007669"/>
    <property type="project" value="TreeGrafter"/>
</dbReference>
<dbReference type="Gene3D" id="2.10.110.10">
    <property type="entry name" value="Cysteine Rich Protein"/>
    <property type="match status" value="2"/>
</dbReference>
<evidence type="ECO:0000256" key="6">
    <source>
        <dbReference type="ARBA" id="ARBA00023242"/>
    </source>
</evidence>
<reference evidence="10" key="1">
    <citation type="submission" date="2022-07" db="EMBL/GenBank/DDBJ databases">
        <title>Phylogenomic reconstructions and comparative analyses of Kickxellomycotina fungi.</title>
        <authorList>
            <person name="Reynolds N.K."/>
            <person name="Stajich J.E."/>
            <person name="Barry K."/>
            <person name="Grigoriev I.V."/>
            <person name="Crous P."/>
            <person name="Smith M.E."/>
        </authorList>
    </citation>
    <scope>NUCLEOTIDE SEQUENCE</scope>
    <source>
        <strain evidence="10">RSA 861</strain>
    </source>
</reference>
<evidence type="ECO:0000256" key="7">
    <source>
        <dbReference type="PROSITE-ProRule" id="PRU00125"/>
    </source>
</evidence>